<evidence type="ECO:0000313" key="3">
    <source>
        <dbReference type="Proteomes" id="UP000321393"/>
    </source>
</evidence>
<dbReference type="Proteomes" id="UP000321393">
    <property type="component" value="Unassembled WGS sequence"/>
</dbReference>
<organism evidence="2 3">
    <name type="scientific">Cucumis melo var. makuwa</name>
    <name type="common">Oriental melon</name>
    <dbReference type="NCBI Taxonomy" id="1194695"/>
    <lineage>
        <taxon>Eukaryota</taxon>
        <taxon>Viridiplantae</taxon>
        <taxon>Streptophyta</taxon>
        <taxon>Embryophyta</taxon>
        <taxon>Tracheophyta</taxon>
        <taxon>Spermatophyta</taxon>
        <taxon>Magnoliopsida</taxon>
        <taxon>eudicotyledons</taxon>
        <taxon>Gunneridae</taxon>
        <taxon>Pentapetalae</taxon>
        <taxon>rosids</taxon>
        <taxon>fabids</taxon>
        <taxon>Cucurbitales</taxon>
        <taxon>Cucurbitaceae</taxon>
        <taxon>Benincaseae</taxon>
        <taxon>Cucumis</taxon>
    </lineage>
</organism>
<protein>
    <submittedName>
        <fullName evidence="2">Histone H2B.3-like</fullName>
    </submittedName>
</protein>
<name>A0A5A7TAD9_CUCMM</name>
<dbReference type="OrthoDB" id="913919at2759"/>
<evidence type="ECO:0000256" key="1">
    <source>
        <dbReference type="SAM" id="MobiDB-lite"/>
    </source>
</evidence>
<sequence>MPQRRGGSPRDGAAISGYAIGYFSTFSRCPADPGRPCSGPDRPSSAPVGAQPTPIQLSAEAKHLRDFRKYNPKTFDGSMDNPTMAQMWLTSIETIFRYMKCPDDQKVQCAVFF</sequence>
<reference evidence="2 3" key="1">
    <citation type="submission" date="2019-08" db="EMBL/GenBank/DDBJ databases">
        <title>Draft genome sequences of two oriental melons (Cucumis melo L. var makuwa).</title>
        <authorList>
            <person name="Kwon S.-Y."/>
        </authorList>
    </citation>
    <scope>NUCLEOTIDE SEQUENCE [LARGE SCALE GENOMIC DNA]</scope>
    <source>
        <strain evidence="3">cv. SW 3</strain>
        <tissue evidence="2">Leaf</tissue>
    </source>
</reference>
<accession>A0A5A7TAD9</accession>
<comment type="caution">
    <text evidence="2">The sequence shown here is derived from an EMBL/GenBank/DDBJ whole genome shotgun (WGS) entry which is preliminary data.</text>
</comment>
<feature type="region of interest" description="Disordered" evidence="1">
    <location>
        <begin position="32"/>
        <end position="52"/>
    </location>
</feature>
<evidence type="ECO:0000313" key="2">
    <source>
        <dbReference type="EMBL" id="KAA0040280.1"/>
    </source>
</evidence>
<gene>
    <name evidence="2" type="ORF">E6C27_scaffold2379G00090</name>
</gene>
<dbReference type="AlphaFoldDB" id="A0A5A7TAD9"/>
<proteinExistence type="predicted"/>
<dbReference type="EMBL" id="SSTE01017613">
    <property type="protein sequence ID" value="KAA0040280.1"/>
    <property type="molecule type" value="Genomic_DNA"/>
</dbReference>